<dbReference type="PROSITE" id="PS50977">
    <property type="entry name" value="HTH_TETR_2"/>
    <property type="match status" value="1"/>
</dbReference>
<dbReference type="InterPro" id="IPR036271">
    <property type="entry name" value="Tet_transcr_reg_TetR-rel_C_sf"/>
</dbReference>
<feature type="DNA-binding region" description="H-T-H motif" evidence="2">
    <location>
        <begin position="27"/>
        <end position="46"/>
    </location>
</feature>
<dbReference type="InterPro" id="IPR009057">
    <property type="entry name" value="Homeodomain-like_sf"/>
</dbReference>
<dbReference type="GO" id="GO:0000976">
    <property type="term" value="F:transcription cis-regulatory region binding"/>
    <property type="evidence" value="ECO:0007669"/>
    <property type="project" value="TreeGrafter"/>
</dbReference>
<sequence length="183" mass="19614">MTAQDMKHRILETADAMIRSRGYNGVSFREIADAVGVKSASVHYHFPTKGALGAAVARRYTATFMAALGPVEEAPKSATAAQDRLHALARASLVEENLMCLCGMLGAEIADLPPEVVAETRQFFEETIGWLIGAFEQGDWAASPAARRKLALGTLATSEGALILARTLGDISVFDDIDLPRPQ</sequence>
<accession>A0A1X6YZT5</accession>
<dbReference type="RefSeq" id="WP_085826441.1">
    <property type="nucleotide sequence ID" value="NZ_FWFJ01000010.1"/>
</dbReference>
<dbReference type="PANTHER" id="PTHR30055">
    <property type="entry name" value="HTH-TYPE TRANSCRIPTIONAL REGULATOR RUTR"/>
    <property type="match status" value="1"/>
</dbReference>
<gene>
    <name evidence="4" type="ORF">ROG8370_01503</name>
</gene>
<protein>
    <submittedName>
        <fullName evidence="4">Bacterial regulatory proteins, tetR family</fullName>
    </submittedName>
</protein>
<evidence type="ECO:0000259" key="3">
    <source>
        <dbReference type="PROSITE" id="PS50977"/>
    </source>
</evidence>
<evidence type="ECO:0000256" key="1">
    <source>
        <dbReference type="ARBA" id="ARBA00023125"/>
    </source>
</evidence>
<dbReference type="SUPFAM" id="SSF48498">
    <property type="entry name" value="Tetracyclin repressor-like, C-terminal domain"/>
    <property type="match status" value="1"/>
</dbReference>
<dbReference type="EMBL" id="FWFJ01000010">
    <property type="protein sequence ID" value="SLN36142.1"/>
    <property type="molecule type" value="Genomic_DNA"/>
</dbReference>
<dbReference type="Proteomes" id="UP000194012">
    <property type="component" value="Unassembled WGS sequence"/>
</dbReference>
<dbReference type="Gene3D" id="1.10.357.10">
    <property type="entry name" value="Tetracycline Repressor, domain 2"/>
    <property type="match status" value="1"/>
</dbReference>
<dbReference type="PANTHER" id="PTHR30055:SF219">
    <property type="entry name" value="TRANSCRIPTIONAL REGULATORY PROTEIN"/>
    <property type="match status" value="1"/>
</dbReference>
<dbReference type="PRINTS" id="PR00455">
    <property type="entry name" value="HTHTETR"/>
</dbReference>
<proteinExistence type="predicted"/>
<evidence type="ECO:0000256" key="2">
    <source>
        <dbReference type="PROSITE-ProRule" id="PRU00335"/>
    </source>
</evidence>
<keyword evidence="5" id="KW-1185">Reference proteome</keyword>
<name>A0A1X6YZT5_9RHOB</name>
<evidence type="ECO:0000313" key="4">
    <source>
        <dbReference type="EMBL" id="SLN36142.1"/>
    </source>
</evidence>
<dbReference type="InterPro" id="IPR050109">
    <property type="entry name" value="HTH-type_TetR-like_transc_reg"/>
</dbReference>
<dbReference type="OrthoDB" id="9809772at2"/>
<feature type="domain" description="HTH tetR-type" evidence="3">
    <location>
        <begin position="4"/>
        <end position="64"/>
    </location>
</feature>
<dbReference type="InterPro" id="IPR001647">
    <property type="entry name" value="HTH_TetR"/>
</dbReference>
<reference evidence="5" key="1">
    <citation type="submission" date="2017-03" db="EMBL/GenBank/DDBJ databases">
        <authorList>
            <person name="Rodrigo-Torres L."/>
            <person name="Arahal R.D."/>
            <person name="Lucena T."/>
        </authorList>
    </citation>
    <scope>NUCLEOTIDE SEQUENCE [LARGE SCALE GENOMIC DNA]</scope>
    <source>
        <strain evidence="5">CECT 8370</strain>
    </source>
</reference>
<dbReference type="Pfam" id="PF00440">
    <property type="entry name" value="TetR_N"/>
    <property type="match status" value="1"/>
</dbReference>
<dbReference type="AlphaFoldDB" id="A0A1X6YZT5"/>
<dbReference type="GO" id="GO:0003700">
    <property type="term" value="F:DNA-binding transcription factor activity"/>
    <property type="evidence" value="ECO:0007669"/>
    <property type="project" value="TreeGrafter"/>
</dbReference>
<evidence type="ECO:0000313" key="5">
    <source>
        <dbReference type="Proteomes" id="UP000194012"/>
    </source>
</evidence>
<dbReference type="SUPFAM" id="SSF46689">
    <property type="entry name" value="Homeodomain-like"/>
    <property type="match status" value="1"/>
</dbReference>
<organism evidence="4 5">
    <name type="scientific">Roseovarius gaetbuli</name>
    <dbReference type="NCBI Taxonomy" id="1356575"/>
    <lineage>
        <taxon>Bacteria</taxon>
        <taxon>Pseudomonadati</taxon>
        <taxon>Pseudomonadota</taxon>
        <taxon>Alphaproteobacteria</taxon>
        <taxon>Rhodobacterales</taxon>
        <taxon>Roseobacteraceae</taxon>
        <taxon>Roseovarius</taxon>
    </lineage>
</organism>
<keyword evidence="1 2" id="KW-0238">DNA-binding</keyword>